<dbReference type="PANTHER" id="PTHR11733">
    <property type="entry name" value="ZINC METALLOPROTEASE FAMILY M13 NEPRILYSIN-RELATED"/>
    <property type="match status" value="1"/>
</dbReference>
<dbReference type="GO" id="GO:0016485">
    <property type="term" value="P:protein processing"/>
    <property type="evidence" value="ECO:0007669"/>
    <property type="project" value="TreeGrafter"/>
</dbReference>
<protein>
    <recommendedName>
        <fullName evidence="1">Peptidase M13 C-terminal domain-containing protein</fullName>
    </recommendedName>
</protein>
<accession>A0A9J6H722</accession>
<evidence type="ECO:0000259" key="1">
    <source>
        <dbReference type="Pfam" id="PF01431"/>
    </source>
</evidence>
<reference evidence="2 3" key="1">
    <citation type="journal article" date="2020" name="Cell">
        <title>Large-Scale Comparative Analyses of Tick Genomes Elucidate Their Genetic Diversity and Vector Capacities.</title>
        <authorList>
            <consortium name="Tick Genome and Microbiome Consortium (TIGMIC)"/>
            <person name="Jia N."/>
            <person name="Wang J."/>
            <person name="Shi W."/>
            <person name="Du L."/>
            <person name="Sun Y."/>
            <person name="Zhan W."/>
            <person name="Jiang J.F."/>
            <person name="Wang Q."/>
            <person name="Zhang B."/>
            <person name="Ji P."/>
            <person name="Bell-Sakyi L."/>
            <person name="Cui X.M."/>
            <person name="Yuan T.T."/>
            <person name="Jiang B.G."/>
            <person name="Yang W.F."/>
            <person name="Lam T.T."/>
            <person name="Chang Q.C."/>
            <person name="Ding S.J."/>
            <person name="Wang X.J."/>
            <person name="Zhu J.G."/>
            <person name="Ruan X.D."/>
            <person name="Zhao L."/>
            <person name="Wei J.T."/>
            <person name="Ye R.Z."/>
            <person name="Que T.C."/>
            <person name="Du C.H."/>
            <person name="Zhou Y.H."/>
            <person name="Cheng J.X."/>
            <person name="Dai P.F."/>
            <person name="Guo W.B."/>
            <person name="Han X.H."/>
            <person name="Huang E.J."/>
            <person name="Li L.F."/>
            <person name="Wei W."/>
            <person name="Gao Y.C."/>
            <person name="Liu J.Z."/>
            <person name="Shao H.Z."/>
            <person name="Wang X."/>
            <person name="Wang C.C."/>
            <person name="Yang T.C."/>
            <person name="Huo Q.B."/>
            <person name="Li W."/>
            <person name="Chen H.Y."/>
            <person name="Chen S.E."/>
            <person name="Zhou L.G."/>
            <person name="Ni X.B."/>
            <person name="Tian J.H."/>
            <person name="Sheng Y."/>
            <person name="Liu T."/>
            <person name="Pan Y.S."/>
            <person name="Xia L.Y."/>
            <person name="Li J."/>
            <person name="Zhao F."/>
            <person name="Cao W.C."/>
        </authorList>
    </citation>
    <scope>NUCLEOTIDE SEQUENCE [LARGE SCALE GENOMIC DNA]</scope>
    <source>
        <strain evidence="2">HaeL-2018</strain>
    </source>
</reference>
<dbReference type="PROSITE" id="PS51885">
    <property type="entry name" value="NEPRILYSIN"/>
    <property type="match status" value="1"/>
</dbReference>
<organism evidence="2 3">
    <name type="scientific">Haemaphysalis longicornis</name>
    <name type="common">Bush tick</name>
    <dbReference type="NCBI Taxonomy" id="44386"/>
    <lineage>
        <taxon>Eukaryota</taxon>
        <taxon>Metazoa</taxon>
        <taxon>Ecdysozoa</taxon>
        <taxon>Arthropoda</taxon>
        <taxon>Chelicerata</taxon>
        <taxon>Arachnida</taxon>
        <taxon>Acari</taxon>
        <taxon>Parasitiformes</taxon>
        <taxon>Ixodida</taxon>
        <taxon>Ixodoidea</taxon>
        <taxon>Ixodidae</taxon>
        <taxon>Haemaphysalinae</taxon>
        <taxon>Haemaphysalis</taxon>
    </lineage>
</organism>
<dbReference type="AlphaFoldDB" id="A0A9J6H722"/>
<keyword evidence="3" id="KW-1185">Reference proteome</keyword>
<dbReference type="Pfam" id="PF01431">
    <property type="entry name" value="Peptidase_M13"/>
    <property type="match status" value="1"/>
</dbReference>
<proteinExistence type="predicted"/>
<dbReference type="Proteomes" id="UP000821853">
    <property type="component" value="Unassembled WGS sequence"/>
</dbReference>
<feature type="domain" description="Peptidase M13 C-terminal" evidence="1">
    <location>
        <begin position="301"/>
        <end position="383"/>
    </location>
</feature>
<comment type="caution">
    <text evidence="2">The sequence shown here is derived from an EMBL/GenBank/DDBJ whole genome shotgun (WGS) entry which is preliminary data.</text>
</comment>
<dbReference type="SUPFAM" id="SSF55486">
    <property type="entry name" value="Metalloproteases ('zincins'), catalytic domain"/>
    <property type="match status" value="1"/>
</dbReference>
<evidence type="ECO:0000313" key="3">
    <source>
        <dbReference type="Proteomes" id="UP000821853"/>
    </source>
</evidence>
<dbReference type="VEuPathDB" id="VectorBase:HLOH_060499"/>
<dbReference type="Gene3D" id="3.40.390.10">
    <property type="entry name" value="Collagenase (Catalytic Domain)"/>
    <property type="match status" value="1"/>
</dbReference>
<dbReference type="EMBL" id="JABSTR010000460">
    <property type="protein sequence ID" value="KAH9382842.1"/>
    <property type="molecule type" value="Genomic_DNA"/>
</dbReference>
<dbReference type="PANTHER" id="PTHR11733:SF241">
    <property type="entry name" value="GH26575P-RELATED"/>
    <property type="match status" value="1"/>
</dbReference>
<dbReference type="GO" id="GO:0005886">
    <property type="term" value="C:plasma membrane"/>
    <property type="evidence" value="ECO:0007669"/>
    <property type="project" value="TreeGrafter"/>
</dbReference>
<name>A0A9J6H722_HAELO</name>
<gene>
    <name evidence="2" type="ORF">HPB48_023404</name>
</gene>
<dbReference type="InterPro" id="IPR000718">
    <property type="entry name" value="Peptidase_M13"/>
</dbReference>
<sequence>MPNQAWFFLLQPPFEVTDAVYVSSEEILRSINEVFTASFHPPPLDLLYQTTWWFHQQITTFTVNELYSVANKGFTASGTMLYSQLLCNIEVALTYPMPLAATDFAGRSSDEKSAITRILSSVQSMAKDKLENQTGLAKGLSDSLLSFLKVTRAVIWPSESAPGGMKEAIRRLHGNTVNDNLGFFGQWHSSRQELQRSLTSGDHVLAAEVYRLDLETLSHYTRPLDVISVGLPALASPFYYPDGTAAMLYGGLGFHYAHRLFLAMYENRAASGDSNVTKSLVEVPSCPRQAHSQGLFPSLPALEVAYAAYTQHMNGTQDARIHGAENVTADQLFFLTVCHTLCAVGLETRIPNACNDAVRNFPPFASAFNCPDKSPMNPETKCTLFPAR</sequence>
<evidence type="ECO:0000313" key="2">
    <source>
        <dbReference type="EMBL" id="KAH9382842.1"/>
    </source>
</evidence>
<dbReference type="OrthoDB" id="6475849at2759"/>
<dbReference type="InterPro" id="IPR024079">
    <property type="entry name" value="MetalloPept_cat_dom_sf"/>
</dbReference>
<dbReference type="GO" id="GO:0004222">
    <property type="term" value="F:metalloendopeptidase activity"/>
    <property type="evidence" value="ECO:0007669"/>
    <property type="project" value="InterPro"/>
</dbReference>
<dbReference type="InterPro" id="IPR018497">
    <property type="entry name" value="Peptidase_M13_C"/>
</dbReference>